<dbReference type="Pfam" id="PF21981">
    <property type="entry name" value="RecX_HTH3"/>
    <property type="match status" value="1"/>
</dbReference>
<dbReference type="HAMAP" id="MF_01114">
    <property type="entry name" value="RecX"/>
    <property type="match status" value="1"/>
</dbReference>
<proteinExistence type="inferred from homology"/>
<evidence type="ECO:0000259" key="7">
    <source>
        <dbReference type="Pfam" id="PF02631"/>
    </source>
</evidence>
<gene>
    <name evidence="5" type="primary">recX</name>
    <name evidence="10" type="ORF">BKA05_001447</name>
</gene>
<dbReference type="InterPro" id="IPR036388">
    <property type="entry name" value="WH-like_DNA-bd_sf"/>
</dbReference>
<dbReference type="Pfam" id="PF02631">
    <property type="entry name" value="RecX_HTH2"/>
    <property type="match status" value="1"/>
</dbReference>
<evidence type="ECO:0000256" key="6">
    <source>
        <dbReference type="SAM" id="MobiDB-lite"/>
    </source>
</evidence>
<keyword evidence="4 5" id="KW-0963">Cytoplasm</keyword>
<evidence type="ECO:0000256" key="5">
    <source>
        <dbReference type="HAMAP-Rule" id="MF_01114"/>
    </source>
</evidence>
<accession>A0A7Y9YF89</accession>
<dbReference type="EMBL" id="JACBZI010000001">
    <property type="protein sequence ID" value="NYI09932.1"/>
    <property type="molecule type" value="Genomic_DNA"/>
</dbReference>
<comment type="caution">
    <text evidence="10">The sequence shown here is derived from an EMBL/GenBank/DDBJ whole genome shotgun (WGS) entry which is preliminary data.</text>
</comment>
<evidence type="ECO:0000256" key="1">
    <source>
        <dbReference type="ARBA" id="ARBA00004496"/>
    </source>
</evidence>
<feature type="compositionally biased region" description="Basic and acidic residues" evidence="6">
    <location>
        <begin position="26"/>
        <end position="35"/>
    </location>
</feature>
<dbReference type="Proteomes" id="UP000537326">
    <property type="component" value="Unassembled WGS sequence"/>
</dbReference>
<evidence type="ECO:0000259" key="8">
    <source>
        <dbReference type="Pfam" id="PF21981"/>
    </source>
</evidence>
<dbReference type="PANTHER" id="PTHR33602:SF1">
    <property type="entry name" value="REGULATORY PROTEIN RECX FAMILY PROTEIN"/>
    <property type="match status" value="1"/>
</dbReference>
<evidence type="ECO:0000256" key="3">
    <source>
        <dbReference type="ARBA" id="ARBA00018111"/>
    </source>
</evidence>
<dbReference type="InterPro" id="IPR003783">
    <property type="entry name" value="Regulatory_RecX"/>
</dbReference>
<evidence type="ECO:0000256" key="2">
    <source>
        <dbReference type="ARBA" id="ARBA00009695"/>
    </source>
</evidence>
<dbReference type="AlphaFoldDB" id="A0A7Y9YF89"/>
<protein>
    <recommendedName>
        <fullName evidence="3 5">Regulatory protein RecX</fullName>
    </recommendedName>
</protein>
<feature type="domain" description="RecX third three-helical" evidence="8">
    <location>
        <begin position="150"/>
        <end position="195"/>
    </location>
</feature>
<dbReference type="Gene3D" id="1.10.10.10">
    <property type="entry name" value="Winged helix-like DNA-binding domain superfamily/Winged helix DNA-binding domain"/>
    <property type="match status" value="2"/>
</dbReference>
<dbReference type="RefSeq" id="WP_343045558.1">
    <property type="nucleotide sequence ID" value="NZ_BAAAPP010000004.1"/>
</dbReference>
<organism evidence="10 11">
    <name type="scientific">Nocardioides marinus</name>
    <dbReference type="NCBI Taxonomy" id="374514"/>
    <lineage>
        <taxon>Bacteria</taxon>
        <taxon>Bacillati</taxon>
        <taxon>Actinomycetota</taxon>
        <taxon>Actinomycetes</taxon>
        <taxon>Propionibacteriales</taxon>
        <taxon>Nocardioidaceae</taxon>
        <taxon>Nocardioides</taxon>
    </lineage>
</organism>
<feature type="domain" description="RecX first three-helical" evidence="9">
    <location>
        <begin position="55"/>
        <end position="93"/>
    </location>
</feature>
<comment type="function">
    <text evidence="5">Modulates RecA activity.</text>
</comment>
<dbReference type="GO" id="GO:0005737">
    <property type="term" value="C:cytoplasm"/>
    <property type="evidence" value="ECO:0007669"/>
    <property type="project" value="UniProtKB-SubCell"/>
</dbReference>
<reference evidence="10 11" key="1">
    <citation type="submission" date="2020-07" db="EMBL/GenBank/DDBJ databases">
        <title>Sequencing the genomes of 1000 actinobacteria strains.</title>
        <authorList>
            <person name="Klenk H.-P."/>
        </authorList>
    </citation>
    <scope>NUCLEOTIDE SEQUENCE [LARGE SCALE GENOMIC DNA]</scope>
    <source>
        <strain evidence="10 11">DSM 18248</strain>
    </source>
</reference>
<keyword evidence="11" id="KW-1185">Reference proteome</keyword>
<dbReference type="InterPro" id="IPR053924">
    <property type="entry name" value="RecX_HTH_2nd"/>
</dbReference>
<dbReference type="InterPro" id="IPR053925">
    <property type="entry name" value="RecX_HTH_3rd"/>
</dbReference>
<evidence type="ECO:0000256" key="4">
    <source>
        <dbReference type="ARBA" id="ARBA00022490"/>
    </source>
</evidence>
<comment type="similarity">
    <text evidence="2 5">Belongs to the RecX family.</text>
</comment>
<dbReference type="GO" id="GO:0006282">
    <property type="term" value="P:regulation of DNA repair"/>
    <property type="evidence" value="ECO:0007669"/>
    <property type="project" value="UniProtKB-UniRule"/>
</dbReference>
<name>A0A7Y9YF89_9ACTN</name>
<comment type="subcellular location">
    <subcellularLocation>
        <location evidence="1 5">Cytoplasm</location>
    </subcellularLocation>
</comment>
<dbReference type="Pfam" id="PF21982">
    <property type="entry name" value="RecX_HTH1"/>
    <property type="match status" value="1"/>
</dbReference>
<feature type="domain" description="RecX second three-helical" evidence="7">
    <location>
        <begin position="101"/>
        <end position="142"/>
    </location>
</feature>
<dbReference type="InterPro" id="IPR053926">
    <property type="entry name" value="RecX_HTH_1st"/>
</dbReference>
<feature type="region of interest" description="Disordered" evidence="6">
    <location>
        <begin position="1"/>
        <end position="52"/>
    </location>
</feature>
<dbReference type="PANTHER" id="PTHR33602">
    <property type="entry name" value="REGULATORY PROTEIN RECX FAMILY PROTEIN"/>
    <property type="match status" value="1"/>
</dbReference>
<sequence>MEPETRPAPDWAGDVSLGVDAWTGAREAKQARDRAQPPPEDPVAAGPDADPEQVARTILLDQLTGRARSRKELSDKLRSKDVPDELATRLLDRFEEVGLVDDEAFARSWVAGRQSAKGLARRALAQELRRKGVDDEVAREALDELEPEQEEQAARTLVRKKLRSLSRVDDVTATRRLVGMLARKGYGSGMAFAVVRDELSRAGRDDPTDDGDLG</sequence>
<evidence type="ECO:0000313" key="11">
    <source>
        <dbReference type="Proteomes" id="UP000537326"/>
    </source>
</evidence>
<evidence type="ECO:0000313" key="10">
    <source>
        <dbReference type="EMBL" id="NYI09932.1"/>
    </source>
</evidence>
<evidence type="ECO:0000259" key="9">
    <source>
        <dbReference type="Pfam" id="PF21982"/>
    </source>
</evidence>